<dbReference type="Proteomes" id="UP000252415">
    <property type="component" value="Unassembled WGS sequence"/>
</dbReference>
<sequence>MSVNAKAMGQFYGYNEGDGFNTAELMMTKADESKWQDVLDEDSYS</sequence>
<organism evidence="1 2">
    <name type="scientific">Paenibacillus prosopidis</name>
    <dbReference type="NCBI Taxonomy" id="630520"/>
    <lineage>
        <taxon>Bacteria</taxon>
        <taxon>Bacillati</taxon>
        <taxon>Bacillota</taxon>
        <taxon>Bacilli</taxon>
        <taxon>Bacillales</taxon>
        <taxon>Paenibacillaceae</taxon>
        <taxon>Paenibacillus</taxon>
    </lineage>
</organism>
<dbReference type="EMBL" id="QPJD01000016">
    <property type="protein sequence ID" value="RCW42484.1"/>
    <property type="molecule type" value="Genomic_DNA"/>
</dbReference>
<reference evidence="1 2" key="1">
    <citation type="submission" date="2018-07" db="EMBL/GenBank/DDBJ databases">
        <title>Genomic Encyclopedia of Type Strains, Phase III (KMG-III): the genomes of soil and plant-associated and newly described type strains.</title>
        <authorList>
            <person name="Whitman W."/>
        </authorList>
    </citation>
    <scope>NUCLEOTIDE SEQUENCE [LARGE SCALE GENOMIC DNA]</scope>
    <source>
        <strain evidence="1 2">CECT 7506</strain>
    </source>
</reference>
<protein>
    <submittedName>
        <fullName evidence="1">Uncharacterized protein</fullName>
    </submittedName>
</protein>
<evidence type="ECO:0000313" key="2">
    <source>
        <dbReference type="Proteomes" id="UP000252415"/>
    </source>
</evidence>
<proteinExistence type="predicted"/>
<comment type="caution">
    <text evidence="1">The sequence shown here is derived from an EMBL/GenBank/DDBJ whole genome shotgun (WGS) entry which is preliminary data.</text>
</comment>
<keyword evidence="2" id="KW-1185">Reference proteome</keyword>
<gene>
    <name evidence="1" type="ORF">DFP97_11646</name>
</gene>
<accession>A0A368VLV8</accession>
<dbReference type="RefSeq" id="WP_181873636.1">
    <property type="nucleotide sequence ID" value="NZ_QPJD01000016.1"/>
</dbReference>
<evidence type="ECO:0000313" key="1">
    <source>
        <dbReference type="EMBL" id="RCW42484.1"/>
    </source>
</evidence>
<name>A0A368VLV8_9BACL</name>
<dbReference type="AlphaFoldDB" id="A0A368VLV8"/>